<keyword evidence="2 7" id="KW-0032">Aminotransferase</keyword>
<protein>
    <submittedName>
        <fullName evidence="7">Histidinol-phosphate aminotransferase</fullName>
    </submittedName>
</protein>
<dbReference type="Proteomes" id="UP000182360">
    <property type="component" value="Unassembled WGS sequence"/>
</dbReference>
<comment type="similarity">
    <text evidence="1">Belongs to the class-II pyridoxal-phosphate-dependent aminotransferase family. Histidinol-phosphate aminotransferase subfamily.</text>
</comment>
<dbReference type="Pfam" id="PF00155">
    <property type="entry name" value="Aminotran_1_2"/>
    <property type="match status" value="1"/>
</dbReference>
<evidence type="ECO:0000256" key="2">
    <source>
        <dbReference type="ARBA" id="ARBA00022576"/>
    </source>
</evidence>
<dbReference type="EMBL" id="FOFU01000011">
    <property type="protein sequence ID" value="SEQ81273.1"/>
    <property type="molecule type" value="Genomic_DNA"/>
</dbReference>
<name>A0A1H9J351_9SPIR</name>
<dbReference type="Gene3D" id="3.90.550.10">
    <property type="entry name" value="Spore Coat Polysaccharide Biosynthesis Protein SpsA, Chain A"/>
    <property type="match status" value="1"/>
</dbReference>
<dbReference type="InterPro" id="IPR050106">
    <property type="entry name" value="HistidinolP_aminotransfase"/>
</dbReference>
<dbReference type="InterPro" id="IPR029044">
    <property type="entry name" value="Nucleotide-diphossugar_trans"/>
</dbReference>
<dbReference type="Gene3D" id="3.90.1150.10">
    <property type="entry name" value="Aspartate Aminotransferase, domain 1"/>
    <property type="match status" value="1"/>
</dbReference>
<dbReference type="SUPFAM" id="SSF53383">
    <property type="entry name" value="PLP-dependent transferases"/>
    <property type="match status" value="1"/>
</dbReference>
<reference evidence="7 8" key="1">
    <citation type="submission" date="2016-10" db="EMBL/GenBank/DDBJ databases">
        <authorList>
            <person name="de Groot N.N."/>
        </authorList>
    </citation>
    <scope>NUCLEOTIDE SEQUENCE [LARGE SCALE GENOMIC DNA]</scope>
    <source>
        <strain evidence="7 8">B25</strain>
    </source>
</reference>
<dbReference type="CDD" id="cd00609">
    <property type="entry name" value="AAT_like"/>
    <property type="match status" value="1"/>
</dbReference>
<dbReference type="InterPro" id="IPR015424">
    <property type="entry name" value="PyrdxlP-dep_Trfase"/>
</dbReference>
<dbReference type="InterPro" id="IPR004839">
    <property type="entry name" value="Aminotransferase_I/II_large"/>
</dbReference>
<evidence type="ECO:0000259" key="6">
    <source>
        <dbReference type="Pfam" id="PF12804"/>
    </source>
</evidence>
<dbReference type="AlphaFoldDB" id="A0A1H9J351"/>
<feature type="domain" description="Aminotransferase class I/classII large" evidence="5">
    <location>
        <begin position="366"/>
        <end position="656"/>
    </location>
</feature>
<dbReference type="RefSeq" id="WP_074645266.1">
    <property type="nucleotide sequence ID" value="NZ_FOFU01000011.1"/>
</dbReference>
<evidence type="ECO:0000259" key="5">
    <source>
        <dbReference type="Pfam" id="PF00155"/>
    </source>
</evidence>
<proteinExistence type="inferred from homology"/>
<dbReference type="InterPro" id="IPR015421">
    <property type="entry name" value="PyrdxlP-dep_Trfase_major"/>
</dbReference>
<organism evidence="7 8">
    <name type="scientific">Treponema bryantii</name>
    <dbReference type="NCBI Taxonomy" id="163"/>
    <lineage>
        <taxon>Bacteria</taxon>
        <taxon>Pseudomonadati</taxon>
        <taxon>Spirochaetota</taxon>
        <taxon>Spirochaetia</taxon>
        <taxon>Spirochaetales</taxon>
        <taxon>Treponemataceae</taxon>
        <taxon>Treponema</taxon>
    </lineage>
</organism>
<keyword evidence="8" id="KW-1185">Reference proteome</keyword>
<dbReference type="GO" id="GO:0008483">
    <property type="term" value="F:transaminase activity"/>
    <property type="evidence" value="ECO:0007669"/>
    <property type="project" value="UniProtKB-KW"/>
</dbReference>
<evidence type="ECO:0000313" key="7">
    <source>
        <dbReference type="EMBL" id="SEQ81273.1"/>
    </source>
</evidence>
<dbReference type="PANTHER" id="PTHR43643">
    <property type="entry name" value="HISTIDINOL-PHOSPHATE AMINOTRANSFERASE 2"/>
    <property type="match status" value="1"/>
</dbReference>
<dbReference type="Gene3D" id="3.40.640.10">
    <property type="entry name" value="Type I PLP-dependent aspartate aminotransferase-like (Major domain)"/>
    <property type="match status" value="1"/>
</dbReference>
<accession>A0A1H9J351</accession>
<evidence type="ECO:0000256" key="4">
    <source>
        <dbReference type="ARBA" id="ARBA00022898"/>
    </source>
</evidence>
<gene>
    <name evidence="7" type="ORF">SAMN04487977_11157</name>
</gene>
<dbReference type="SUPFAM" id="SSF53448">
    <property type="entry name" value="Nucleotide-diphospho-sugar transferases"/>
    <property type="match status" value="1"/>
</dbReference>
<keyword evidence="3 7" id="KW-0808">Transferase</keyword>
<keyword evidence="4" id="KW-0663">Pyridoxal phosphate</keyword>
<dbReference type="GO" id="GO:0016779">
    <property type="term" value="F:nucleotidyltransferase activity"/>
    <property type="evidence" value="ECO:0007669"/>
    <property type="project" value="UniProtKB-ARBA"/>
</dbReference>
<dbReference type="PANTHER" id="PTHR43643:SF3">
    <property type="entry name" value="HISTIDINOL-PHOSPHATE AMINOTRANSFERASE"/>
    <property type="match status" value="1"/>
</dbReference>
<dbReference type="CDD" id="cd02523">
    <property type="entry name" value="PC_cytidylyltransferase"/>
    <property type="match status" value="1"/>
</dbReference>
<dbReference type="Pfam" id="PF12804">
    <property type="entry name" value="NTP_transf_3"/>
    <property type="match status" value="1"/>
</dbReference>
<evidence type="ECO:0000256" key="1">
    <source>
        <dbReference type="ARBA" id="ARBA00007970"/>
    </source>
</evidence>
<feature type="domain" description="MobA-like NTP transferase" evidence="6">
    <location>
        <begin position="56"/>
        <end position="150"/>
    </location>
</feature>
<dbReference type="GO" id="GO:0030170">
    <property type="term" value="F:pyridoxal phosphate binding"/>
    <property type="evidence" value="ECO:0007669"/>
    <property type="project" value="InterPro"/>
</dbReference>
<dbReference type="InterPro" id="IPR015422">
    <property type="entry name" value="PyrdxlP-dep_Trfase_small"/>
</dbReference>
<evidence type="ECO:0000256" key="3">
    <source>
        <dbReference type="ARBA" id="ARBA00022679"/>
    </source>
</evidence>
<evidence type="ECO:0000313" key="8">
    <source>
        <dbReference type="Proteomes" id="UP000182360"/>
    </source>
</evidence>
<dbReference type="InterPro" id="IPR025877">
    <property type="entry name" value="MobA-like_NTP_Trfase"/>
</dbReference>
<sequence>MTEQEFDYLMAVRRKEDTTGFSKDTVLACSKAGWVKNNKVTADGMEALAPYKVDNAIIMAAGRSRRCMPLSNYLPKGLFEIKGDTMVERQIKQLHDAGIKEIVLVVGYLKERYYEMAKKYPELIVIDNTEWEEKNNMSSLYAAKDYIKASYICCSDNWFAHNVYRDYVYDSYYACLYSDEFCNEYCVKGLDDRGYMTEVKKGGEKAWYTIGEAFFSKSFSAKFVDLMVKEYYDPDMKYMLWDDFQIKHITELLMKIKRYDDSECKEFDTTDDILQFYPNFKEFIDQFFQEDELINSTQRISYLSNYSDTKQYSVVATEQLTGRMHVNENLFGPSPKCLEVLHNAKMEDLYLYDLTREDELAIEVSKVTEIPTDSIFIHSGSSDVIKTIMTIVLNKDDTVLISNPAWNYYKSVCELRHAKAAYYDVVPGKDSYEFDIKNLLSEAKKTKPRIIVITTPHNPTGAVISRNDLEKVIKENPSSLIIVDEAYLGLSTVTYDAKYLLSSYNNVVFCRTFSKLYGLAGIRMGYGLCTPMAKQVFKLDLNPFRVSNIGRKVCIAALRDTDYYSKLTKTIIKLKDDFISEINKIKGIKAYKSAANFIFIRFNENLGEKDKEIDVQALKDYLSSNGYLTRLWTEGSHLSMRITVAPQPDMDKVLELIKEFVSK</sequence>
<dbReference type="OrthoDB" id="9803871at2"/>